<dbReference type="OMA" id="DANCDIT"/>
<proteinExistence type="predicted"/>
<dbReference type="InterPro" id="IPR043128">
    <property type="entry name" value="Rev_trsase/Diguanyl_cyclase"/>
</dbReference>
<gene>
    <name evidence="1" type="ORF">Pmar_PMAR011335</name>
</gene>
<dbReference type="Pfam" id="PF05380">
    <property type="entry name" value="Peptidase_A17"/>
    <property type="match status" value="1"/>
</dbReference>
<dbReference type="Gene3D" id="3.10.10.10">
    <property type="entry name" value="HIV Type 1 Reverse Transcriptase, subunit A, domain 1"/>
    <property type="match status" value="1"/>
</dbReference>
<dbReference type="GeneID" id="9052656"/>
<dbReference type="InterPro" id="IPR043502">
    <property type="entry name" value="DNA/RNA_pol_sf"/>
</dbReference>
<organism evidence="2">
    <name type="scientific">Perkinsus marinus (strain ATCC 50983 / TXsc)</name>
    <dbReference type="NCBI Taxonomy" id="423536"/>
    <lineage>
        <taxon>Eukaryota</taxon>
        <taxon>Sar</taxon>
        <taxon>Alveolata</taxon>
        <taxon>Perkinsozoa</taxon>
        <taxon>Perkinsea</taxon>
        <taxon>Perkinsida</taxon>
        <taxon>Perkinsidae</taxon>
        <taxon>Perkinsus</taxon>
    </lineage>
</organism>
<sequence>MIKLAISSPDYDSPKPEGRVATNALLDSGAEQPLCAEDEYNRWCDAGLVLPLVPDPRTIIFGNPSHQSSTLGRASVILHLDDRTSIVADILVVRSLNYPFIVPTSLLRRTGGAVWMIYPNAAQQDRIIVGQECQQLLATPLDPRSDMEATAPSPYVKCHQVTAKNINDMSLNDVSINHQRVKNSPKAVDLPVTLVDDRDAPDGRCCIKIPWKDPIARPPPNFKAAYAKDCAITRRLSPEQRRLYADAIDALVKDDIVEELSEPTCIHYVTALPVFRADKPTHPCRVCLDARQFNTYVDVTAVCGNGEGSLWFFLLAWRTAPFYECADLKQAFLKVSLDHPSDTKYTGAVALGRILRFRRMPFGFGHSPHGLRSSLNWHRRQWELEVRLRPGQQAAPYDPGIVDYGDCSVGTVLGLDAPLDANCDITWDYPHSPEDTHLLQGEIEVVTNGLDPHDKNSLDYFSQGDQWDTEQINPLHEGCPRDDRPIVPSSIDLVIYVDDICHRGEQPAAIVQQGAYVKWKLRRHGSDISDPKVFNNFSPCPAATYRSVLGYKVDIGSDTISFQYGTTDECTSIPTLISKRDAIGFINRYYDPLGLFFEGLVFARFLAREIGNNDVAWDSLCSEDFRNSLANWICTLSLQQPILRYVDTSTSIFVFCDASGGAYCVDVRDGTPTHTRLFGRFSLFPVDQAARQTIVQKELIALTNAVQLTEKIDQVLRLNPPRPSRYMILTDSAINLHRLRKNESAKAKLGRFEQRRLKIVEDIVNDLTNKGLQISIRHVRGECNPAD</sequence>
<dbReference type="InterPro" id="IPR008042">
    <property type="entry name" value="Retrotrans_Pao"/>
</dbReference>
<dbReference type="Proteomes" id="UP000007800">
    <property type="component" value="Unassembled WGS sequence"/>
</dbReference>
<dbReference type="InParanoid" id="C5L0K8"/>
<dbReference type="SUPFAM" id="SSF56672">
    <property type="entry name" value="DNA/RNA polymerases"/>
    <property type="match status" value="2"/>
</dbReference>
<feature type="non-terminal residue" evidence="1">
    <location>
        <position position="787"/>
    </location>
</feature>
<dbReference type="Gene3D" id="3.30.70.270">
    <property type="match status" value="1"/>
</dbReference>
<keyword evidence="2" id="KW-1185">Reference proteome</keyword>
<dbReference type="EMBL" id="GG678056">
    <property type="protein sequence ID" value="EER09735.1"/>
    <property type="molecule type" value="Genomic_DNA"/>
</dbReference>
<evidence type="ECO:0008006" key="3">
    <source>
        <dbReference type="Google" id="ProtNLM"/>
    </source>
</evidence>
<dbReference type="OrthoDB" id="5872779at2759"/>
<dbReference type="AlphaFoldDB" id="C5L0K8"/>
<evidence type="ECO:0000313" key="2">
    <source>
        <dbReference type="Proteomes" id="UP000007800"/>
    </source>
</evidence>
<accession>C5L0K8</accession>
<reference evidence="1 2" key="1">
    <citation type="submission" date="2008-07" db="EMBL/GenBank/DDBJ databases">
        <authorList>
            <person name="El-Sayed N."/>
            <person name="Caler E."/>
            <person name="Inman J."/>
            <person name="Amedeo P."/>
            <person name="Hass B."/>
            <person name="Wortman J."/>
        </authorList>
    </citation>
    <scope>NUCLEOTIDE SEQUENCE [LARGE SCALE GENOMIC DNA]</scope>
    <source>
        <strain evidence="2">ATCC 50983 / TXsc</strain>
    </source>
</reference>
<dbReference type="RefSeq" id="XP_002777940.1">
    <property type="nucleotide sequence ID" value="XM_002777894.1"/>
</dbReference>
<evidence type="ECO:0000313" key="1">
    <source>
        <dbReference type="EMBL" id="EER09735.1"/>
    </source>
</evidence>
<name>C5L0K8_PERM5</name>
<protein>
    <recommendedName>
        <fullName evidence="3">Reverse transcriptase/retrotransposon-derived protein RNase H-like domain-containing protein</fullName>
    </recommendedName>
</protein>